<dbReference type="PROSITE" id="PS00667">
    <property type="entry name" value="COMPLEX1_ND1_1"/>
    <property type="match status" value="1"/>
</dbReference>
<evidence type="ECO:0000256" key="5">
    <source>
        <dbReference type="SAM" id="Phobius"/>
    </source>
</evidence>
<keyword evidence="6" id="KW-0560">Oxidoreductase</keyword>
<keyword evidence="7" id="KW-1185">Reference proteome</keyword>
<protein>
    <submittedName>
        <fullName evidence="6">NADH-quinone oxidoreductase subunit H</fullName>
        <ecNumber evidence="6">1.6.99.5</ecNumber>
    </submittedName>
</protein>
<dbReference type="GO" id="GO:0003954">
    <property type="term" value="F:NADH dehydrogenase activity"/>
    <property type="evidence" value="ECO:0007669"/>
    <property type="project" value="TreeGrafter"/>
</dbReference>
<evidence type="ECO:0000256" key="1">
    <source>
        <dbReference type="ARBA" id="ARBA00004141"/>
    </source>
</evidence>
<feature type="transmembrane region" description="Helical" evidence="5">
    <location>
        <begin position="184"/>
        <end position="209"/>
    </location>
</feature>
<dbReference type="PATRIC" id="fig|1237085.11.peg.1095"/>
<reference evidence="6 7" key="1">
    <citation type="journal article" date="2012" name="Environ. Microbiol.">
        <title>The genome of the ammonia-oxidizing Candidatus Nitrososphaera gargensis: insights into metabolic versatility and environmental adaptations.</title>
        <authorList>
            <person name="Spang A."/>
            <person name="Poehlein A."/>
            <person name="Offre P."/>
            <person name="Zumbragel S."/>
            <person name="Haider S."/>
            <person name="Rychlik N."/>
            <person name="Nowka B."/>
            <person name="Schmeisser C."/>
            <person name="Lebedeva E.V."/>
            <person name="Rattei T."/>
            <person name="Bohm C."/>
            <person name="Schmid M."/>
            <person name="Galushko A."/>
            <person name="Hatzenpichler R."/>
            <person name="Weinmaier T."/>
            <person name="Daniel R."/>
            <person name="Schleper C."/>
            <person name="Spieck E."/>
            <person name="Streit W."/>
            <person name="Wagner M."/>
        </authorList>
    </citation>
    <scope>NUCLEOTIDE SEQUENCE [LARGE SCALE GENOMIC DNA]</scope>
    <source>
        <strain evidence="7">Ga9.2</strain>
    </source>
</reference>
<dbReference type="Pfam" id="PF00146">
    <property type="entry name" value="NADHdh"/>
    <property type="match status" value="1"/>
</dbReference>
<feature type="transmembrane region" description="Helical" evidence="5">
    <location>
        <begin position="113"/>
        <end position="135"/>
    </location>
</feature>
<dbReference type="PANTHER" id="PTHR11432">
    <property type="entry name" value="NADH DEHYDROGENASE SUBUNIT 1"/>
    <property type="match status" value="1"/>
</dbReference>
<evidence type="ECO:0000256" key="3">
    <source>
        <dbReference type="ARBA" id="ARBA00022989"/>
    </source>
</evidence>
<dbReference type="HOGENOM" id="CLU_015134_0_1_2"/>
<organism evidence="6 7">
    <name type="scientific">Nitrososphaera gargensis (strain Ga9.2)</name>
    <dbReference type="NCBI Taxonomy" id="1237085"/>
    <lineage>
        <taxon>Archaea</taxon>
        <taxon>Nitrososphaerota</taxon>
        <taxon>Nitrososphaeria</taxon>
        <taxon>Nitrososphaerales</taxon>
        <taxon>Nitrososphaeraceae</taxon>
        <taxon>Nitrososphaera</taxon>
    </lineage>
</organism>
<sequence>MRYRTCWSGKGLQTCLLCIGLSTTGRWRLTGRDMATYPQNFRFGEFVGSLIWLIFWILIIVALVGLPLLFIVLFYVPLPPLGDEVLTPYLFLTMIVDPSRTIPIIEHLMTTDLFRVALFPGFTYAALIAAVTIFVERKFLAKMQLRVGPLYAGKIEGIFQLIADGLKLIAKEIIVPSGADKPMFWIAPIAFVSTAAAVVALIPAAPGYVVADIDVGLLAVFAILGFFPLIALLFSWASNSKYPFIGGLRALHQMIAFEIPFILSALSVVILSGTLNLTGIVESQIQSYWFIFFLPISAFVFYISSLAELERIPFDLPEAESEIVAGWLTETSGMIYGLIQLGSYVKTYALAALFVVLFLGGWAGPMVFPPEVETPIINIAPLYDQQAANATLWFTLKTFGMILLMLLPRGISPRIRIDILLHTGWYKLIVLAFINMFVALALIYGGILGPGGLLVR</sequence>
<dbReference type="InterPro" id="IPR001694">
    <property type="entry name" value="NADH_UbQ_OxRdtase_su1/FPO"/>
</dbReference>
<feature type="transmembrane region" description="Helical" evidence="5">
    <location>
        <begin position="215"/>
        <end position="234"/>
    </location>
</feature>
<feature type="transmembrane region" description="Helical" evidence="5">
    <location>
        <begin position="428"/>
        <end position="447"/>
    </location>
</feature>
<evidence type="ECO:0000313" key="6">
    <source>
        <dbReference type="EMBL" id="AFU58096.1"/>
    </source>
</evidence>
<dbReference type="GO" id="GO:0009060">
    <property type="term" value="P:aerobic respiration"/>
    <property type="evidence" value="ECO:0007669"/>
    <property type="project" value="TreeGrafter"/>
</dbReference>
<feature type="transmembrane region" description="Helical" evidence="5">
    <location>
        <begin position="348"/>
        <end position="368"/>
    </location>
</feature>
<dbReference type="EMBL" id="CP002408">
    <property type="protein sequence ID" value="AFU58096.1"/>
    <property type="molecule type" value="Genomic_DNA"/>
</dbReference>
<dbReference type="GO" id="GO:0016020">
    <property type="term" value="C:membrane"/>
    <property type="evidence" value="ECO:0007669"/>
    <property type="project" value="UniProtKB-SubCell"/>
</dbReference>
<comment type="subcellular location">
    <subcellularLocation>
        <location evidence="1">Membrane</location>
        <topology evidence="1">Multi-pass membrane protein</topology>
    </subcellularLocation>
</comment>
<gene>
    <name evidence="6" type="primary">nuoH</name>
    <name evidence="6" type="ordered locus">Ngar_c11550</name>
</gene>
<dbReference type="AlphaFoldDB" id="K0I9U2"/>
<feature type="transmembrane region" description="Helical" evidence="5">
    <location>
        <begin position="287"/>
        <end position="307"/>
    </location>
</feature>
<dbReference type="PROSITE" id="PS00668">
    <property type="entry name" value="COMPLEX1_ND1_2"/>
    <property type="match status" value="1"/>
</dbReference>
<evidence type="ECO:0000256" key="4">
    <source>
        <dbReference type="ARBA" id="ARBA00023136"/>
    </source>
</evidence>
<dbReference type="PANTHER" id="PTHR11432:SF3">
    <property type="entry name" value="NADH-UBIQUINONE OXIDOREDUCTASE CHAIN 1"/>
    <property type="match status" value="1"/>
</dbReference>
<dbReference type="EC" id="1.6.99.5" evidence="6"/>
<dbReference type="InParanoid" id="K0I9U2"/>
<evidence type="ECO:0000256" key="2">
    <source>
        <dbReference type="ARBA" id="ARBA00022692"/>
    </source>
</evidence>
<keyword evidence="3 5" id="KW-1133">Transmembrane helix</keyword>
<feature type="transmembrane region" description="Helical" evidence="5">
    <location>
        <begin position="50"/>
        <end position="76"/>
    </location>
</feature>
<dbReference type="FunCoup" id="K0I9U2">
    <property type="interactions" value="28"/>
</dbReference>
<feature type="transmembrane region" description="Helical" evidence="5">
    <location>
        <begin position="388"/>
        <end position="407"/>
    </location>
</feature>
<keyword evidence="2 5" id="KW-0812">Transmembrane</keyword>
<accession>K0I9U2</accession>
<keyword evidence="4 5" id="KW-0472">Membrane</keyword>
<dbReference type="HAMAP" id="MF_01350">
    <property type="entry name" value="NDH1_NuoH"/>
    <property type="match status" value="1"/>
</dbReference>
<name>K0I9U2_NITGG</name>
<evidence type="ECO:0000313" key="7">
    <source>
        <dbReference type="Proteomes" id="UP000008037"/>
    </source>
</evidence>
<dbReference type="InterPro" id="IPR018086">
    <property type="entry name" value="NADH_UbQ_OxRdtase_su1_CS"/>
</dbReference>
<proteinExistence type="inferred from homology"/>
<dbReference type="KEGG" id="nga:Ngar_c11550"/>
<dbReference type="STRING" id="1237085.Ngar_c11550"/>
<dbReference type="Proteomes" id="UP000008037">
    <property type="component" value="Chromosome"/>
</dbReference>
<feature type="transmembrane region" description="Helical" evidence="5">
    <location>
        <begin position="255"/>
        <end position="275"/>
    </location>
</feature>